<feature type="non-terminal residue" evidence="1">
    <location>
        <position position="206"/>
    </location>
</feature>
<dbReference type="RefSeq" id="WP_212676931.1">
    <property type="nucleotide sequence ID" value="NZ_JAGSPJ010000014.1"/>
</dbReference>
<keyword evidence="2" id="KW-1185">Reference proteome</keyword>
<accession>A0A941E8Q5</accession>
<reference evidence="1" key="1">
    <citation type="submission" date="2021-04" db="EMBL/GenBank/DDBJ databases">
        <title>novel species isolated from subtropical streams in China.</title>
        <authorList>
            <person name="Lu H."/>
        </authorList>
    </citation>
    <scope>NUCLEOTIDE SEQUENCE</scope>
    <source>
        <strain evidence="1">FT137W</strain>
    </source>
</reference>
<protein>
    <recommendedName>
        <fullName evidence="3">Calx-beta domain-containing protein</fullName>
    </recommendedName>
</protein>
<gene>
    <name evidence="1" type="ORF">KDM90_17580</name>
</gene>
<feature type="non-terminal residue" evidence="1">
    <location>
        <position position="1"/>
    </location>
</feature>
<sequence length="206" mass="19985">TVATIDDTIVDSASPESLPLVIGGVTGAGGIIDNDQPSISTVEPGAPGVGDNNVVEGNSLSYTVTLTGSTTIASTYAYSLGGGTATATSDYNTTPTFSNGVSLVGSNLIVPAGVSSFTVTVATIDDTIVDSASPESLPLVIGGVTGAGGIIDNDQPSISTVEPGAPGVGDNNVVEGNSLSYTVTLTGSTTIASTYAYSLGGGSATA</sequence>
<evidence type="ECO:0000313" key="1">
    <source>
        <dbReference type="EMBL" id="MBR7801823.1"/>
    </source>
</evidence>
<evidence type="ECO:0008006" key="3">
    <source>
        <dbReference type="Google" id="ProtNLM"/>
    </source>
</evidence>
<evidence type="ECO:0000313" key="2">
    <source>
        <dbReference type="Proteomes" id="UP000678545"/>
    </source>
</evidence>
<comment type="caution">
    <text evidence="1">The sequence shown here is derived from an EMBL/GenBank/DDBJ whole genome shotgun (WGS) entry which is preliminary data.</text>
</comment>
<dbReference type="InterPro" id="IPR038081">
    <property type="entry name" value="CalX-like_sf"/>
</dbReference>
<dbReference type="Proteomes" id="UP000678545">
    <property type="component" value="Unassembled WGS sequence"/>
</dbReference>
<dbReference type="AlphaFoldDB" id="A0A941E8Q5"/>
<dbReference type="Gene3D" id="2.60.40.2030">
    <property type="match status" value="1"/>
</dbReference>
<organism evidence="1 2">
    <name type="scientific">Undibacterium fentianense</name>
    <dbReference type="NCBI Taxonomy" id="2828728"/>
    <lineage>
        <taxon>Bacteria</taxon>
        <taxon>Pseudomonadati</taxon>
        <taxon>Pseudomonadota</taxon>
        <taxon>Betaproteobacteria</taxon>
        <taxon>Burkholderiales</taxon>
        <taxon>Oxalobacteraceae</taxon>
        <taxon>Undibacterium</taxon>
    </lineage>
</organism>
<name>A0A941E8Q5_9BURK</name>
<dbReference type="SUPFAM" id="SSF141072">
    <property type="entry name" value="CalX-like"/>
    <property type="match status" value="1"/>
</dbReference>
<proteinExistence type="predicted"/>
<dbReference type="EMBL" id="JAGSPJ010000014">
    <property type="protein sequence ID" value="MBR7801823.1"/>
    <property type="molecule type" value="Genomic_DNA"/>
</dbReference>